<dbReference type="EMBL" id="JAEHFY010000044">
    <property type="protein sequence ID" value="MBK0384532.1"/>
    <property type="molecule type" value="Genomic_DNA"/>
</dbReference>
<accession>A0ABS1BNR6</accession>
<reference evidence="2 3" key="1">
    <citation type="submission" date="2020-12" db="EMBL/GenBank/DDBJ databases">
        <title>Bacterial novel species Pedobacter sp. SD-b isolated from soil.</title>
        <authorList>
            <person name="Jung H.-Y."/>
        </authorList>
    </citation>
    <scope>NUCLEOTIDE SEQUENCE [LARGE SCALE GENOMIC DNA]</scope>
    <source>
        <strain evidence="2 3">SD-b</strain>
    </source>
</reference>
<proteinExistence type="predicted"/>
<keyword evidence="3" id="KW-1185">Reference proteome</keyword>
<name>A0ABS1BNR6_9SPHI</name>
<evidence type="ECO:0000313" key="2">
    <source>
        <dbReference type="EMBL" id="MBK0384532.1"/>
    </source>
</evidence>
<evidence type="ECO:0000259" key="1">
    <source>
        <dbReference type="Pfam" id="PF09643"/>
    </source>
</evidence>
<dbReference type="Gene3D" id="2.30.30.290">
    <property type="entry name" value="YopX-like domains"/>
    <property type="match status" value="1"/>
</dbReference>
<evidence type="ECO:0000313" key="3">
    <source>
        <dbReference type="Proteomes" id="UP000660024"/>
    </source>
</evidence>
<comment type="caution">
    <text evidence="2">The sequence shown here is derived from an EMBL/GenBank/DDBJ whole genome shotgun (WGS) entry which is preliminary data.</text>
</comment>
<sequence length="156" mass="18269">MKIENRKHIDKPEPKPVLADVAEARGIEFKAWDKKEQRLFDVYGLGVDFVTENTFDGVDEGVNCFSGDEFKERIVIMQFTGFLDKNGNKIFEGFNLGDWTKTDEGLKQSKQQVFWKDGAWRIDFSANQDKSWYDYLKNDLEDFDYEIVGHIYECKV</sequence>
<dbReference type="SUPFAM" id="SSF159006">
    <property type="entry name" value="YopX-like"/>
    <property type="match status" value="1"/>
</dbReference>
<organism evidence="2 3">
    <name type="scientific">Pedobacter segetis</name>
    <dbReference type="NCBI Taxonomy" id="2793069"/>
    <lineage>
        <taxon>Bacteria</taxon>
        <taxon>Pseudomonadati</taxon>
        <taxon>Bacteroidota</taxon>
        <taxon>Sphingobacteriia</taxon>
        <taxon>Sphingobacteriales</taxon>
        <taxon>Sphingobacteriaceae</taxon>
        <taxon>Pedobacter</taxon>
    </lineage>
</organism>
<protein>
    <recommendedName>
        <fullName evidence="1">YopX protein domain-containing protein</fullName>
    </recommendedName>
</protein>
<dbReference type="Pfam" id="PF09643">
    <property type="entry name" value="YopX"/>
    <property type="match status" value="1"/>
</dbReference>
<dbReference type="InterPro" id="IPR023385">
    <property type="entry name" value="YopX-like_C"/>
</dbReference>
<dbReference type="RefSeq" id="WP_200588237.1">
    <property type="nucleotide sequence ID" value="NZ_JAEHFY010000044.1"/>
</dbReference>
<dbReference type="InterPro" id="IPR019096">
    <property type="entry name" value="YopX_protein"/>
</dbReference>
<dbReference type="Proteomes" id="UP000660024">
    <property type="component" value="Unassembled WGS sequence"/>
</dbReference>
<gene>
    <name evidence="2" type="ORF">I5M32_16340</name>
</gene>
<feature type="domain" description="YopX protein" evidence="1">
    <location>
        <begin position="28"/>
        <end position="153"/>
    </location>
</feature>